<dbReference type="Proteomes" id="UP000504636">
    <property type="component" value="Unplaced"/>
</dbReference>
<dbReference type="RefSeq" id="XP_033572629.1">
    <property type="nucleotide sequence ID" value="XM_033712388.1"/>
</dbReference>
<reference evidence="4" key="2">
    <citation type="submission" date="2020-04" db="EMBL/GenBank/DDBJ databases">
        <authorList>
            <consortium name="NCBI Genome Project"/>
        </authorList>
    </citation>
    <scope>NUCLEOTIDE SEQUENCE</scope>
    <source>
        <strain evidence="4">CBS 304.34</strain>
    </source>
</reference>
<feature type="region of interest" description="Disordered" evidence="1">
    <location>
        <begin position="134"/>
        <end position="155"/>
    </location>
</feature>
<proteinExistence type="predicted"/>
<dbReference type="EMBL" id="MU003709">
    <property type="protein sequence ID" value="KAF2805665.1"/>
    <property type="molecule type" value="Genomic_DNA"/>
</dbReference>
<dbReference type="GeneID" id="54453281"/>
<evidence type="ECO:0000313" key="4">
    <source>
        <dbReference type="RefSeq" id="XP_033572629.1"/>
    </source>
</evidence>
<keyword evidence="3" id="KW-1185">Reference proteome</keyword>
<evidence type="ECO:0000313" key="2">
    <source>
        <dbReference type="EMBL" id="KAF2805665.1"/>
    </source>
</evidence>
<protein>
    <submittedName>
        <fullName evidence="2 4">Uncharacterized protein</fullName>
    </submittedName>
</protein>
<evidence type="ECO:0000313" key="3">
    <source>
        <dbReference type="Proteomes" id="UP000504636"/>
    </source>
</evidence>
<organism evidence="2">
    <name type="scientific">Mytilinidion resinicola</name>
    <dbReference type="NCBI Taxonomy" id="574789"/>
    <lineage>
        <taxon>Eukaryota</taxon>
        <taxon>Fungi</taxon>
        <taxon>Dikarya</taxon>
        <taxon>Ascomycota</taxon>
        <taxon>Pezizomycotina</taxon>
        <taxon>Dothideomycetes</taxon>
        <taxon>Pleosporomycetidae</taxon>
        <taxon>Mytilinidiales</taxon>
        <taxon>Mytilinidiaceae</taxon>
        <taxon>Mytilinidion</taxon>
    </lineage>
</organism>
<reference evidence="2 4" key="1">
    <citation type="journal article" date="2020" name="Stud. Mycol.">
        <title>101 Dothideomycetes genomes: a test case for predicting lifestyles and emergence of pathogens.</title>
        <authorList>
            <person name="Haridas S."/>
            <person name="Albert R."/>
            <person name="Binder M."/>
            <person name="Bloem J."/>
            <person name="Labutti K."/>
            <person name="Salamov A."/>
            <person name="Andreopoulos B."/>
            <person name="Baker S."/>
            <person name="Barry K."/>
            <person name="Bills G."/>
            <person name="Bluhm B."/>
            <person name="Cannon C."/>
            <person name="Castanera R."/>
            <person name="Culley D."/>
            <person name="Daum C."/>
            <person name="Ezra D."/>
            <person name="Gonzalez J."/>
            <person name="Henrissat B."/>
            <person name="Kuo A."/>
            <person name="Liang C."/>
            <person name="Lipzen A."/>
            <person name="Lutzoni F."/>
            <person name="Magnuson J."/>
            <person name="Mondo S."/>
            <person name="Nolan M."/>
            <person name="Ohm R."/>
            <person name="Pangilinan J."/>
            <person name="Park H.-J."/>
            <person name="Ramirez L."/>
            <person name="Alfaro M."/>
            <person name="Sun H."/>
            <person name="Tritt A."/>
            <person name="Yoshinaga Y."/>
            <person name="Zwiers L.-H."/>
            <person name="Turgeon B."/>
            <person name="Goodwin S."/>
            <person name="Spatafora J."/>
            <person name="Crous P."/>
            <person name="Grigoriev I."/>
        </authorList>
    </citation>
    <scope>NUCLEOTIDE SEQUENCE</scope>
    <source>
        <strain evidence="2 4">CBS 304.34</strain>
    </source>
</reference>
<dbReference type="AlphaFoldDB" id="A0A6A6YC37"/>
<name>A0A6A6YC37_9PEZI</name>
<accession>A0A6A6YC37</accession>
<sequence>MVVPCSVEDQNRLDPFLDGRRIVPESAVVPVMPQHYDPKTARNRLLKPKPQIIRERDLAPHQPALRLLRIGNMWCSSSPSFLSPQLPNAPPPYLLFHLLFNPHHTSHTMASWTSDVDPPSGHCLTPFTRLHARPQHRPCKKSLASSAAPRNHVHP</sequence>
<gene>
    <name evidence="2 4" type="ORF">BDZ99DRAFT_109364</name>
</gene>
<reference evidence="4" key="3">
    <citation type="submission" date="2025-04" db="UniProtKB">
        <authorList>
            <consortium name="RefSeq"/>
        </authorList>
    </citation>
    <scope>IDENTIFICATION</scope>
    <source>
        <strain evidence="4">CBS 304.34</strain>
    </source>
</reference>
<evidence type="ECO:0000256" key="1">
    <source>
        <dbReference type="SAM" id="MobiDB-lite"/>
    </source>
</evidence>